<evidence type="ECO:0000313" key="1">
    <source>
        <dbReference type="EMBL" id="KAL3323070.1"/>
    </source>
</evidence>
<proteinExistence type="predicted"/>
<reference evidence="1 2" key="1">
    <citation type="submission" date="2024-05" db="EMBL/GenBank/DDBJ databases">
        <title>De novo assembly of an allotetraploid wild potato.</title>
        <authorList>
            <person name="Hosaka A.J."/>
        </authorList>
    </citation>
    <scope>NUCLEOTIDE SEQUENCE [LARGE SCALE GENOMIC DNA]</scope>
    <source>
        <tissue evidence="1">Young leaves</tissue>
    </source>
</reference>
<dbReference type="Proteomes" id="UP001627284">
    <property type="component" value="Unassembled WGS sequence"/>
</dbReference>
<dbReference type="AlphaFoldDB" id="A0ABD2QU75"/>
<comment type="caution">
    <text evidence="1">The sequence shown here is derived from an EMBL/GenBank/DDBJ whole genome shotgun (WGS) entry which is preliminary data.</text>
</comment>
<name>A0ABD2QU75_9SOLN</name>
<evidence type="ECO:0000313" key="2">
    <source>
        <dbReference type="Proteomes" id="UP001627284"/>
    </source>
</evidence>
<sequence>HFWAFFIFQPTSPFLKLNPVAHPTIHAIQQQPTPFNTLTAKTKPETIPTSVHLLRDRNPEKMRPESLQTRMRIEPSSLLQSRHLPSLLFPSYSNLHVAPSPSMFVLAPESNGPHSQSVEKLHKVVQG</sequence>
<organism evidence="1 2">
    <name type="scientific">Solanum stoloniferum</name>
    <dbReference type="NCBI Taxonomy" id="62892"/>
    <lineage>
        <taxon>Eukaryota</taxon>
        <taxon>Viridiplantae</taxon>
        <taxon>Streptophyta</taxon>
        <taxon>Embryophyta</taxon>
        <taxon>Tracheophyta</taxon>
        <taxon>Spermatophyta</taxon>
        <taxon>Magnoliopsida</taxon>
        <taxon>eudicotyledons</taxon>
        <taxon>Gunneridae</taxon>
        <taxon>Pentapetalae</taxon>
        <taxon>asterids</taxon>
        <taxon>lamiids</taxon>
        <taxon>Solanales</taxon>
        <taxon>Solanaceae</taxon>
        <taxon>Solanoideae</taxon>
        <taxon>Solaneae</taxon>
        <taxon>Solanum</taxon>
    </lineage>
</organism>
<gene>
    <name evidence="1" type="ORF">AABB24_040264</name>
</gene>
<protein>
    <submittedName>
        <fullName evidence="1">Uncharacterized protein</fullName>
    </submittedName>
</protein>
<dbReference type="EMBL" id="JBJKTR010000024">
    <property type="protein sequence ID" value="KAL3323070.1"/>
    <property type="molecule type" value="Genomic_DNA"/>
</dbReference>
<accession>A0ABD2QU75</accession>
<feature type="non-terminal residue" evidence="1">
    <location>
        <position position="1"/>
    </location>
</feature>
<keyword evidence="2" id="KW-1185">Reference proteome</keyword>